<evidence type="ECO:0000256" key="14">
    <source>
        <dbReference type="ARBA" id="ARBA00022989"/>
    </source>
</evidence>
<dbReference type="AlphaFoldDB" id="A0A1X7U7S7"/>
<evidence type="ECO:0000256" key="1">
    <source>
        <dbReference type="ARBA" id="ARBA00001946"/>
    </source>
</evidence>
<dbReference type="EnsemblMetazoa" id="Aqu2.1.23549_001">
    <property type="protein sequence ID" value="Aqu2.1.23549_001"/>
    <property type="gene ID" value="Aqu2.1.23549"/>
</dbReference>
<dbReference type="OrthoDB" id="8954335at2759"/>
<feature type="region of interest" description="Disordered" evidence="19">
    <location>
        <begin position="473"/>
        <end position="537"/>
    </location>
</feature>
<evidence type="ECO:0000313" key="21">
    <source>
        <dbReference type="EnsemblMetazoa" id="Aqu2.1.23549_001"/>
    </source>
</evidence>
<evidence type="ECO:0000256" key="8">
    <source>
        <dbReference type="ARBA" id="ARBA00022723"/>
    </source>
</evidence>
<evidence type="ECO:0000256" key="17">
    <source>
        <dbReference type="ARBA" id="ARBA00024013"/>
    </source>
</evidence>
<feature type="domain" description="AIG1-type G" evidence="20">
    <location>
        <begin position="58"/>
        <end position="269"/>
    </location>
</feature>
<keyword evidence="7" id="KW-0812">Transmembrane</keyword>
<feature type="compositionally biased region" description="Basic and acidic residues" evidence="19">
    <location>
        <begin position="477"/>
        <end position="537"/>
    </location>
</feature>
<evidence type="ECO:0000313" key="22">
    <source>
        <dbReference type="Proteomes" id="UP000007879"/>
    </source>
</evidence>
<keyword evidence="5" id="KW-0150">Chloroplast</keyword>
<keyword evidence="6" id="KW-0934">Plastid</keyword>
<evidence type="ECO:0000256" key="12">
    <source>
        <dbReference type="ARBA" id="ARBA00022842"/>
    </source>
</evidence>
<dbReference type="eggNOG" id="ENOG502RV35">
    <property type="taxonomic scope" value="Eukaryota"/>
</dbReference>
<evidence type="ECO:0000256" key="11">
    <source>
        <dbReference type="ARBA" id="ARBA00022805"/>
    </source>
</evidence>
<evidence type="ECO:0000256" key="19">
    <source>
        <dbReference type="SAM" id="MobiDB-lite"/>
    </source>
</evidence>
<dbReference type="InterPro" id="IPR045058">
    <property type="entry name" value="GIMA/IAN/Toc"/>
</dbReference>
<evidence type="ECO:0000256" key="10">
    <source>
        <dbReference type="ARBA" id="ARBA00022801"/>
    </source>
</evidence>
<reference evidence="22" key="1">
    <citation type="journal article" date="2010" name="Nature">
        <title>The Amphimedon queenslandica genome and the evolution of animal complexity.</title>
        <authorList>
            <person name="Srivastava M."/>
            <person name="Simakov O."/>
            <person name="Chapman J."/>
            <person name="Fahey B."/>
            <person name="Gauthier M.E."/>
            <person name="Mitros T."/>
            <person name="Richards G.S."/>
            <person name="Conaco C."/>
            <person name="Dacre M."/>
            <person name="Hellsten U."/>
            <person name="Larroux C."/>
            <person name="Putnam N.H."/>
            <person name="Stanke M."/>
            <person name="Adamska M."/>
            <person name="Darling A."/>
            <person name="Degnan S.M."/>
            <person name="Oakley T.H."/>
            <person name="Plachetzki D.C."/>
            <person name="Zhai Y."/>
            <person name="Adamski M."/>
            <person name="Calcino A."/>
            <person name="Cummins S.F."/>
            <person name="Goodstein D.M."/>
            <person name="Harris C."/>
            <person name="Jackson D.J."/>
            <person name="Leys S.P."/>
            <person name="Shu S."/>
            <person name="Woodcroft B.J."/>
            <person name="Vervoort M."/>
            <person name="Kosik K.S."/>
            <person name="Manning G."/>
            <person name="Degnan B.M."/>
            <person name="Rokhsar D.S."/>
        </authorList>
    </citation>
    <scope>NUCLEOTIDE SEQUENCE [LARGE SCALE GENOMIC DNA]</scope>
</reference>
<evidence type="ECO:0000256" key="13">
    <source>
        <dbReference type="ARBA" id="ARBA00022927"/>
    </source>
</evidence>
<keyword evidence="18" id="KW-0175">Coiled coil</keyword>
<keyword evidence="9" id="KW-0547">Nucleotide-binding</keyword>
<keyword evidence="13" id="KW-0653">Protein transport</keyword>
<dbReference type="SUPFAM" id="SSF52540">
    <property type="entry name" value="P-loop containing nucleoside triphosphate hydrolases"/>
    <property type="match status" value="1"/>
</dbReference>
<dbReference type="GO" id="GO:0016020">
    <property type="term" value="C:membrane"/>
    <property type="evidence" value="ECO:0007669"/>
    <property type="project" value="UniProtKB-SubCell"/>
</dbReference>
<keyword evidence="8" id="KW-0479">Metal-binding</keyword>
<keyword evidence="11" id="KW-1002">Plastid outer membrane</keyword>
<feature type="compositionally biased region" description="Basic and acidic residues" evidence="19">
    <location>
        <begin position="192"/>
        <end position="202"/>
    </location>
</feature>
<dbReference type="PROSITE" id="PS51720">
    <property type="entry name" value="G_AIG1"/>
    <property type="match status" value="1"/>
</dbReference>
<keyword evidence="22" id="KW-1185">Reference proteome</keyword>
<evidence type="ECO:0000256" key="18">
    <source>
        <dbReference type="SAM" id="Coils"/>
    </source>
</evidence>
<keyword evidence="15" id="KW-0342">GTP-binding</keyword>
<dbReference type="GO" id="GO:0015031">
    <property type="term" value="P:protein transport"/>
    <property type="evidence" value="ECO:0007669"/>
    <property type="project" value="UniProtKB-KW"/>
</dbReference>
<dbReference type="Pfam" id="PF04548">
    <property type="entry name" value="AIG1"/>
    <property type="match status" value="1"/>
</dbReference>
<dbReference type="KEGG" id="aqu:109584520"/>
<evidence type="ECO:0000256" key="3">
    <source>
        <dbReference type="ARBA" id="ARBA00008535"/>
    </source>
</evidence>
<dbReference type="GO" id="GO:0016787">
    <property type="term" value="F:hydrolase activity"/>
    <property type="evidence" value="ECO:0007669"/>
    <property type="project" value="UniProtKB-KW"/>
</dbReference>
<dbReference type="PANTHER" id="PTHR10903">
    <property type="entry name" value="GTPASE, IMAP FAMILY MEMBER-RELATED"/>
    <property type="match status" value="1"/>
</dbReference>
<dbReference type="Proteomes" id="UP000007879">
    <property type="component" value="Unassembled WGS sequence"/>
</dbReference>
<keyword evidence="4" id="KW-0813">Transport</keyword>
<comment type="similarity">
    <text evidence="3">Belongs to the TRAFAC class TrmE-Era-EngA-EngB-Septin-like GTPase superfamily. AIG1/Toc34/Toc159-like paraseptin GTPase family. IAN subfamily.</text>
</comment>
<evidence type="ECO:0000256" key="4">
    <source>
        <dbReference type="ARBA" id="ARBA00022448"/>
    </source>
</evidence>
<dbReference type="Gene3D" id="3.40.50.300">
    <property type="entry name" value="P-loop containing nucleotide triphosphate hydrolases"/>
    <property type="match status" value="1"/>
</dbReference>
<name>A0A1X7U7S7_AMPQE</name>
<dbReference type="EnsemblMetazoa" id="XM_020000284.1">
    <property type="protein sequence ID" value="XP_019855843.1"/>
    <property type="gene ID" value="LOC109584520"/>
</dbReference>
<proteinExistence type="inferred from homology"/>
<protein>
    <recommendedName>
        <fullName evidence="20">AIG1-type G domain-containing protein</fullName>
    </recommendedName>
</protein>
<comment type="cofactor">
    <cofactor evidence="1">
        <name>Mg(2+)</name>
        <dbReference type="ChEBI" id="CHEBI:18420"/>
    </cofactor>
</comment>
<evidence type="ECO:0000256" key="7">
    <source>
        <dbReference type="ARBA" id="ARBA00022692"/>
    </source>
</evidence>
<keyword evidence="10" id="KW-0378">Hydrolase</keyword>
<reference evidence="21" key="2">
    <citation type="submission" date="2017-05" db="UniProtKB">
        <authorList>
            <consortium name="EnsemblMetazoa"/>
        </authorList>
    </citation>
    <scope>IDENTIFICATION</scope>
</reference>
<dbReference type="InterPro" id="IPR027417">
    <property type="entry name" value="P-loop_NTPase"/>
</dbReference>
<comment type="subcellular location">
    <subcellularLocation>
        <location evidence="2">Membrane</location>
        <topology evidence="2">Single-pass membrane protein</topology>
    </subcellularLocation>
    <subcellularLocation>
        <location evidence="17">Plastid</location>
        <location evidence="17">Chloroplast outer membrane</location>
    </subcellularLocation>
</comment>
<gene>
    <name evidence="21" type="primary">109584520</name>
</gene>
<dbReference type="InParanoid" id="A0A1X7U7S7"/>
<organism evidence="21">
    <name type="scientific">Amphimedon queenslandica</name>
    <name type="common">Sponge</name>
    <dbReference type="NCBI Taxonomy" id="400682"/>
    <lineage>
        <taxon>Eukaryota</taxon>
        <taxon>Metazoa</taxon>
        <taxon>Porifera</taxon>
        <taxon>Demospongiae</taxon>
        <taxon>Heteroscleromorpha</taxon>
        <taxon>Haplosclerida</taxon>
        <taxon>Niphatidae</taxon>
        <taxon>Amphimedon</taxon>
    </lineage>
</organism>
<evidence type="ECO:0000256" key="6">
    <source>
        <dbReference type="ARBA" id="ARBA00022640"/>
    </source>
</evidence>
<accession>A0A1X7U7S7</accession>
<dbReference type="GO" id="GO:0005525">
    <property type="term" value="F:GTP binding"/>
    <property type="evidence" value="ECO:0007669"/>
    <property type="project" value="UniProtKB-KW"/>
</dbReference>
<evidence type="ECO:0000256" key="9">
    <source>
        <dbReference type="ARBA" id="ARBA00022741"/>
    </source>
</evidence>
<keyword evidence="12" id="KW-0460">Magnesium</keyword>
<evidence type="ECO:0000256" key="2">
    <source>
        <dbReference type="ARBA" id="ARBA00004167"/>
    </source>
</evidence>
<keyword evidence="16" id="KW-0472">Membrane</keyword>
<evidence type="ECO:0000256" key="16">
    <source>
        <dbReference type="ARBA" id="ARBA00023136"/>
    </source>
</evidence>
<dbReference type="GO" id="GO:0046872">
    <property type="term" value="F:metal ion binding"/>
    <property type="evidence" value="ECO:0007669"/>
    <property type="project" value="UniProtKB-KW"/>
</dbReference>
<keyword evidence="14" id="KW-1133">Transmembrane helix</keyword>
<dbReference type="InterPro" id="IPR006703">
    <property type="entry name" value="G_AIG1"/>
</dbReference>
<dbReference type="PANTHER" id="PTHR10903:SF135">
    <property type="entry name" value="TRANSLOCASE OF CHLOROPLAST 120, CHLOROPLASTIC-RELATED"/>
    <property type="match status" value="1"/>
</dbReference>
<evidence type="ECO:0000256" key="5">
    <source>
        <dbReference type="ARBA" id="ARBA00022528"/>
    </source>
</evidence>
<evidence type="ECO:0000259" key="20">
    <source>
        <dbReference type="PROSITE" id="PS51720"/>
    </source>
</evidence>
<feature type="coiled-coil region" evidence="18">
    <location>
        <begin position="400"/>
        <end position="460"/>
    </location>
</feature>
<evidence type="ECO:0000256" key="15">
    <source>
        <dbReference type="ARBA" id="ARBA00023134"/>
    </source>
</evidence>
<feature type="region of interest" description="Disordered" evidence="19">
    <location>
        <begin position="192"/>
        <end position="211"/>
    </location>
</feature>
<sequence length="599" mass="69036">MTSWLKAKVVRGFSYILPVPEAADSSDELGSHDLQPSITDTRIIAKFQALVRASLGGHKELRLLVTGKTGEGKSTLVNGILGMKVATEGAGSERCTTGVKGHKIQIEGVPITVFDSPGLQDGTENEDEYVADMKKKCQNLSLVLYCSKMTNHRLRDEDKNAVLRLTREFGQKFWEHAVLVLTFANMEIVSRRDDRDEDKGPEPDDNDDDGWKELKKKRFEGRLEKWKDGFYKFLTDEVGIKRKIVQRILVVPAGDHRVIRDNKEPYRLPDRDDWFIEFWKACSLRVKEINLFFKINKSRIVIETPSIVPSSHPHLTTSSIDELTTVEEEGEEVFVDAKDFNELTLGEEGLLWSAMGNQNNEEPSDAQDYTFLSDTPADDSETYTAKLQENLQKKDKEAWVKDMECKVERLSKEVERVAEELRKTKEKMERQIEENRKALERQAEENKVSMEKLAKKILQELEHKKQDTTVHNCGDIVEERVSANDEERVSTNDEERVSTNDEKRFNTDDEERFNTDNEERFSPNDEERVSPNEGRVQEHTHEEIDDNLIVGRQICLNEAHLQEVVEESLYRKYGREVARLAKKIWKKITAPAVWLMSLF</sequence>